<gene>
    <name evidence="1" type="ORF">HPB49_017455</name>
</gene>
<keyword evidence="2" id="KW-1185">Reference proteome</keyword>
<sequence>MDCDVERADDAKNSATVVNGVGDPMETNVTNAIDTTIDVDESSQAIAEYEDADVDAGAEHRRQILEPDSNYEDVERADDAKNSATVVNGVGDPMETNVTNAVDTTIDVDEASQAIAESEETDAAAEQRRQILDTVAASDGFFKHQQRNEPDLSYEEKREIAEKTLDSNVPLFLQRYAKFLYREDASYFEALRRVDYEVDFHVREIERRSRDRSRELSVQTKNRRYEALERLKTGGEYFSDKEMRRRNPLLFEQMIGRYMTEKEKQDLDKMDFSTLTFSGLLMEHIDRNEVTSLRRQQQDLEEATFEESDSDSEEEEFEEDTAPVSATEKRLLRNEFVNTMYESFLSGKDKDYDYGSVDNNADFDSLQTRQHDEEEKYFDAEEPEILDTVT</sequence>
<name>A0ACB8CG96_DERSI</name>
<dbReference type="Proteomes" id="UP000821865">
    <property type="component" value="Chromosome 7"/>
</dbReference>
<evidence type="ECO:0000313" key="1">
    <source>
        <dbReference type="EMBL" id="KAH7941783.1"/>
    </source>
</evidence>
<comment type="caution">
    <text evidence="1">The sequence shown here is derived from an EMBL/GenBank/DDBJ whole genome shotgun (WGS) entry which is preliminary data.</text>
</comment>
<dbReference type="EMBL" id="CM023476">
    <property type="protein sequence ID" value="KAH7941783.1"/>
    <property type="molecule type" value="Genomic_DNA"/>
</dbReference>
<proteinExistence type="predicted"/>
<protein>
    <submittedName>
        <fullName evidence="1">Uncharacterized protein</fullName>
    </submittedName>
</protein>
<reference evidence="1" key="1">
    <citation type="submission" date="2020-05" db="EMBL/GenBank/DDBJ databases">
        <title>Large-scale comparative analyses of tick genomes elucidate their genetic diversity and vector capacities.</title>
        <authorList>
            <person name="Jia N."/>
            <person name="Wang J."/>
            <person name="Shi W."/>
            <person name="Du L."/>
            <person name="Sun Y."/>
            <person name="Zhan W."/>
            <person name="Jiang J."/>
            <person name="Wang Q."/>
            <person name="Zhang B."/>
            <person name="Ji P."/>
            <person name="Sakyi L.B."/>
            <person name="Cui X."/>
            <person name="Yuan T."/>
            <person name="Jiang B."/>
            <person name="Yang W."/>
            <person name="Lam T.T.-Y."/>
            <person name="Chang Q."/>
            <person name="Ding S."/>
            <person name="Wang X."/>
            <person name="Zhu J."/>
            <person name="Ruan X."/>
            <person name="Zhao L."/>
            <person name="Wei J."/>
            <person name="Que T."/>
            <person name="Du C."/>
            <person name="Cheng J."/>
            <person name="Dai P."/>
            <person name="Han X."/>
            <person name="Huang E."/>
            <person name="Gao Y."/>
            <person name="Liu J."/>
            <person name="Shao H."/>
            <person name="Ye R."/>
            <person name="Li L."/>
            <person name="Wei W."/>
            <person name="Wang X."/>
            <person name="Wang C."/>
            <person name="Yang T."/>
            <person name="Huo Q."/>
            <person name="Li W."/>
            <person name="Guo W."/>
            <person name="Chen H."/>
            <person name="Zhou L."/>
            <person name="Ni X."/>
            <person name="Tian J."/>
            <person name="Zhou Y."/>
            <person name="Sheng Y."/>
            <person name="Liu T."/>
            <person name="Pan Y."/>
            <person name="Xia L."/>
            <person name="Li J."/>
            <person name="Zhao F."/>
            <person name="Cao W."/>
        </authorList>
    </citation>
    <scope>NUCLEOTIDE SEQUENCE</scope>
    <source>
        <strain evidence="1">Dsil-2018</strain>
    </source>
</reference>
<accession>A0ACB8CG96</accession>
<evidence type="ECO:0000313" key="2">
    <source>
        <dbReference type="Proteomes" id="UP000821865"/>
    </source>
</evidence>
<organism evidence="1 2">
    <name type="scientific">Dermacentor silvarum</name>
    <name type="common">Tick</name>
    <dbReference type="NCBI Taxonomy" id="543639"/>
    <lineage>
        <taxon>Eukaryota</taxon>
        <taxon>Metazoa</taxon>
        <taxon>Ecdysozoa</taxon>
        <taxon>Arthropoda</taxon>
        <taxon>Chelicerata</taxon>
        <taxon>Arachnida</taxon>
        <taxon>Acari</taxon>
        <taxon>Parasitiformes</taxon>
        <taxon>Ixodida</taxon>
        <taxon>Ixodoidea</taxon>
        <taxon>Ixodidae</taxon>
        <taxon>Rhipicephalinae</taxon>
        <taxon>Dermacentor</taxon>
    </lineage>
</organism>